<feature type="signal peptide" evidence="1">
    <location>
        <begin position="1"/>
        <end position="24"/>
    </location>
</feature>
<dbReference type="GO" id="GO:0004784">
    <property type="term" value="F:superoxide dismutase activity"/>
    <property type="evidence" value="ECO:0007669"/>
    <property type="project" value="InterPro"/>
</dbReference>
<dbReference type="EMBL" id="VRLW01000001">
    <property type="protein sequence ID" value="KAA1261383.1"/>
    <property type="molecule type" value="Genomic_DNA"/>
</dbReference>
<dbReference type="GO" id="GO:0016151">
    <property type="term" value="F:nickel cation binding"/>
    <property type="evidence" value="ECO:0007669"/>
    <property type="project" value="InterPro"/>
</dbReference>
<name>A0A5B1CPT9_9BACT</name>
<comment type="caution">
    <text evidence="2">The sequence shown here is derived from an EMBL/GenBank/DDBJ whole genome shotgun (WGS) entry which is preliminary data.</text>
</comment>
<sequence length="156" mass="17425" precursor="true">MNRFFASTVFSLALAVIFNSVASAHCQVPCGIYDAQMRFERMLEDEHTISKAQIELGKLAGSTAAQDINQAIRWVTTKEEHASNIQSIIATYFMTQQIKTDDPAYGKKLMAAHKVMVMAMKAKQSADPATAKALEDSIFDFYRAFEGKEPAFDHQH</sequence>
<organism evidence="2 3">
    <name type="scientific">Rubripirellula obstinata</name>
    <dbReference type="NCBI Taxonomy" id="406547"/>
    <lineage>
        <taxon>Bacteria</taxon>
        <taxon>Pseudomonadati</taxon>
        <taxon>Planctomycetota</taxon>
        <taxon>Planctomycetia</taxon>
        <taxon>Pirellulales</taxon>
        <taxon>Pirellulaceae</taxon>
        <taxon>Rubripirellula</taxon>
    </lineage>
</organism>
<keyword evidence="3" id="KW-1185">Reference proteome</keyword>
<dbReference type="RefSeq" id="WP_068257933.1">
    <property type="nucleotide sequence ID" value="NZ_LWSK01000001.1"/>
</dbReference>
<protein>
    <submittedName>
        <fullName evidence="2">Nickel-containing superoxide dismutase</fullName>
    </submittedName>
</protein>
<dbReference type="Gene3D" id="1.20.120.400">
    <property type="entry name" value="Nickel-containing superoxide dismutase"/>
    <property type="match status" value="1"/>
</dbReference>
<dbReference type="Pfam" id="PF09055">
    <property type="entry name" value="Sod_Ni"/>
    <property type="match status" value="1"/>
</dbReference>
<dbReference type="InterPro" id="IPR036502">
    <property type="entry name" value="NiSOD_sf"/>
</dbReference>
<evidence type="ECO:0000313" key="3">
    <source>
        <dbReference type="Proteomes" id="UP000322699"/>
    </source>
</evidence>
<accession>A0A5B1CPT9</accession>
<dbReference type="Proteomes" id="UP000322699">
    <property type="component" value="Unassembled WGS sequence"/>
</dbReference>
<reference evidence="2 3" key="1">
    <citation type="submission" date="2019-08" db="EMBL/GenBank/DDBJ databases">
        <title>Deep-cultivation of Planctomycetes and their phenomic and genomic characterization uncovers novel biology.</title>
        <authorList>
            <person name="Wiegand S."/>
            <person name="Jogler M."/>
            <person name="Boedeker C."/>
            <person name="Pinto D."/>
            <person name="Vollmers J."/>
            <person name="Rivas-Marin E."/>
            <person name="Kohn T."/>
            <person name="Peeters S.H."/>
            <person name="Heuer A."/>
            <person name="Rast P."/>
            <person name="Oberbeckmann S."/>
            <person name="Bunk B."/>
            <person name="Jeske O."/>
            <person name="Meyerdierks A."/>
            <person name="Storesund J.E."/>
            <person name="Kallscheuer N."/>
            <person name="Luecker S."/>
            <person name="Lage O.M."/>
            <person name="Pohl T."/>
            <person name="Merkel B.J."/>
            <person name="Hornburger P."/>
            <person name="Mueller R.-W."/>
            <person name="Bruemmer F."/>
            <person name="Labrenz M."/>
            <person name="Spormann A.M."/>
            <person name="Op Den Camp H."/>
            <person name="Overmann J."/>
            <person name="Amann R."/>
            <person name="Jetten M.S.M."/>
            <person name="Mascher T."/>
            <person name="Medema M.H."/>
            <person name="Devos D.P."/>
            <person name="Kaster A.-K."/>
            <person name="Ovreas L."/>
            <person name="Rohde M."/>
            <person name="Galperin M.Y."/>
            <person name="Jogler C."/>
        </authorList>
    </citation>
    <scope>NUCLEOTIDE SEQUENCE [LARGE SCALE GENOMIC DNA]</scope>
    <source>
        <strain evidence="2 3">LF1</strain>
    </source>
</reference>
<feature type="chain" id="PRO_5023004382" evidence="1">
    <location>
        <begin position="25"/>
        <end position="156"/>
    </location>
</feature>
<dbReference type="InterPro" id="IPR014123">
    <property type="entry name" value="Superoxide_dismutase_Ni-type"/>
</dbReference>
<dbReference type="AlphaFoldDB" id="A0A5B1CPT9"/>
<evidence type="ECO:0000256" key="1">
    <source>
        <dbReference type="SAM" id="SignalP"/>
    </source>
</evidence>
<gene>
    <name evidence="2" type="ORF">LF1_39300</name>
</gene>
<dbReference type="SUPFAM" id="SSF109770">
    <property type="entry name" value="Nickel-containing superoxide dismutase, NiSOD"/>
    <property type="match status" value="1"/>
</dbReference>
<evidence type="ECO:0000313" key="2">
    <source>
        <dbReference type="EMBL" id="KAA1261383.1"/>
    </source>
</evidence>
<keyword evidence="1" id="KW-0732">Signal</keyword>
<proteinExistence type="predicted"/>
<dbReference type="OrthoDB" id="9790847at2"/>